<keyword evidence="2" id="KW-1185">Reference proteome</keyword>
<dbReference type="HOGENOM" id="CLU_1045566_0_0_9"/>
<dbReference type="EMBL" id="CP002048">
    <property type="protein sequence ID" value="ADI01162.1"/>
    <property type="molecule type" value="Genomic_DNA"/>
</dbReference>
<dbReference type="Proteomes" id="UP000000378">
    <property type="component" value="Chromosome"/>
</dbReference>
<accession>D7CK48</accession>
<evidence type="ECO:0000313" key="2">
    <source>
        <dbReference type="Proteomes" id="UP000000378"/>
    </source>
</evidence>
<dbReference type="InterPro" id="IPR019613">
    <property type="entry name" value="DUF4198"/>
</dbReference>
<reference evidence="1 2" key="2">
    <citation type="journal article" date="2010" name="Stand. Genomic Sci.">
        <title>Complete genome sequence of Syntrophothermus lipocalidus type strain (TGB-C1).</title>
        <authorList>
            <person name="Djao O.D."/>
            <person name="Zhang X."/>
            <person name="Lucas S."/>
            <person name="Lapidus A."/>
            <person name="Del Rio T.G."/>
            <person name="Nolan M."/>
            <person name="Tice H."/>
            <person name="Cheng J.F."/>
            <person name="Han C."/>
            <person name="Tapia R."/>
            <person name="Goodwin L."/>
            <person name="Pitluck S."/>
            <person name="Liolios K."/>
            <person name="Ivanova N."/>
            <person name="Mavromatis K."/>
            <person name="Mikhailova N."/>
            <person name="Ovchinnikova G."/>
            <person name="Pati A."/>
            <person name="Brambilla E."/>
            <person name="Chen A."/>
            <person name="Palaniappan K."/>
            <person name="Land M."/>
            <person name="Hauser L."/>
            <person name="Chang Y.J."/>
            <person name="Jeffries C.D."/>
            <person name="Rohde M."/>
            <person name="Sikorski J."/>
            <person name="Spring S."/>
            <person name="Goker M."/>
            <person name="Detter J.C."/>
            <person name="Woyke T."/>
            <person name="Bristow J."/>
            <person name="Eisen J.A."/>
            <person name="Markowitz V."/>
            <person name="Hugenholtz P."/>
            <person name="Kyrpides N.C."/>
            <person name="Klenk H.P."/>
        </authorList>
    </citation>
    <scope>NUCLEOTIDE SEQUENCE [LARGE SCALE GENOMIC DNA]</scope>
    <source>
        <strain evidence="2">DSM 12680 / TGB-C1</strain>
    </source>
</reference>
<proteinExistence type="predicted"/>
<sequence>MCEANVYLVRHGQEELVMEKVDRVIPKADSIFMENVFGERRVIKARIKEMELVHHRILLEEIEVAARQEETEIWLEPMTDHGHFHPGEEVRLRLLKGYNLHPVIEPAYSSLQAFVVEGGETREVELEKKGAVVELTLGKGADGLITAYAVEKADIKHCYAKVIVEIGHHHHHQLMPVGIPLEIVPAKYSHVHLGDPYEFQVLYEGSPLPGAEVKASYPGVSGRDYPIQMTTDDGGKARVFLMARGNWLFSVKHQNITSTFTLVKDF</sequence>
<name>D7CK48_SYNLT</name>
<dbReference type="eggNOG" id="COG1532">
    <property type="taxonomic scope" value="Bacteria"/>
</dbReference>
<dbReference type="AlphaFoldDB" id="D7CK48"/>
<organism evidence="1 2">
    <name type="scientific">Syntrophothermus lipocalidus (strain DSM 12680 / TGB-C1)</name>
    <dbReference type="NCBI Taxonomy" id="643648"/>
    <lineage>
        <taxon>Bacteria</taxon>
        <taxon>Bacillati</taxon>
        <taxon>Bacillota</taxon>
        <taxon>Clostridia</taxon>
        <taxon>Eubacteriales</taxon>
        <taxon>Syntrophomonadaceae</taxon>
        <taxon>Syntrophothermus</taxon>
    </lineage>
</organism>
<dbReference type="KEGG" id="slp:Slip_0378"/>
<gene>
    <name evidence="1" type="ordered locus">Slip_0378</name>
</gene>
<dbReference type="Pfam" id="PF10670">
    <property type="entry name" value="DUF4198"/>
    <property type="match status" value="1"/>
</dbReference>
<evidence type="ECO:0000313" key="1">
    <source>
        <dbReference type="EMBL" id="ADI01162.1"/>
    </source>
</evidence>
<protein>
    <submittedName>
        <fullName evidence="1">RNA-binding protein, predicted</fullName>
    </submittedName>
</protein>
<reference evidence="2" key="1">
    <citation type="journal article" date="2010" name="Stand. Genomic Sci.">
        <title>Complete genome sequence of Syntrophothermus lipocalidus type strain (TGB-C1T).</title>
        <authorList>
            <consortium name="US DOE Joint Genome Institute (JGI-PGF)"/>
            <person name="Djao O."/>
            <person name="Zhang X."/>
            <person name="Lucas S."/>
            <person name="Lapidus A."/>
            <person name="Glavina Del Rio T."/>
            <person name="Nolan M."/>
            <person name="Tice H."/>
            <person name="Cheng J."/>
            <person name="Han C."/>
            <person name="Tapia R."/>
            <person name="Goodwin L."/>
            <person name="Pitluck S."/>
            <person name="Liolios K."/>
            <person name="Ivanova N."/>
            <person name="Mavromatis K."/>
            <person name="Mikhailova N."/>
            <person name="Ovchinnikova G."/>
            <person name="Pati A."/>
            <person name="Brambilla E."/>
            <person name="Chen A."/>
            <person name="Palaniappan K."/>
            <person name="Land M."/>
            <person name="Hauser L."/>
            <person name="Chang Y."/>
            <person name="Jeffries C."/>
            <person name="Rohde M."/>
            <person name="Sikorski J."/>
            <person name="Spring S."/>
            <person name="Goker M."/>
            <person name="Detter J."/>
            <person name="Woyke T."/>
            <person name="Bristow J."/>
            <person name="Eisen J."/>
            <person name="Markowitz V."/>
            <person name="Hugenholtz P."/>
            <person name="Kyrpides N."/>
            <person name="Klenk H."/>
        </authorList>
    </citation>
    <scope>NUCLEOTIDE SEQUENCE [LARGE SCALE GENOMIC DNA]</scope>
    <source>
        <strain evidence="2">DSM 12680 / TGB-C1</strain>
    </source>
</reference>
<dbReference type="STRING" id="643648.Slip_0378"/>
<dbReference type="eggNOG" id="COG5266">
    <property type="taxonomic scope" value="Bacteria"/>
</dbReference>
<dbReference type="SMR" id="D7CK48"/>
<dbReference type="InterPro" id="IPR019300">
    <property type="entry name" value="CooT"/>
</dbReference>
<dbReference type="Pfam" id="PF10133">
    <property type="entry name" value="CooT"/>
    <property type="match status" value="1"/>
</dbReference>